<accession>A0A415G2J9</accession>
<dbReference type="Proteomes" id="UP000283497">
    <property type="component" value="Unassembled WGS sequence"/>
</dbReference>
<reference evidence="1 2" key="1">
    <citation type="submission" date="2018-08" db="EMBL/GenBank/DDBJ databases">
        <title>A genome reference for cultivated species of the human gut microbiota.</title>
        <authorList>
            <person name="Zou Y."/>
            <person name="Xue W."/>
            <person name="Luo G."/>
        </authorList>
    </citation>
    <scope>NUCLEOTIDE SEQUENCE [LARGE SCALE GENOMIC DNA]</scope>
    <source>
        <strain evidence="1 2">AF45-14BH</strain>
    </source>
</reference>
<gene>
    <name evidence="1" type="ORF">DW068_17330</name>
</gene>
<dbReference type="EMBL" id="QRNJ01000134">
    <property type="protein sequence ID" value="RHK31609.1"/>
    <property type="molecule type" value="Genomic_DNA"/>
</dbReference>
<name>A0A415G2J9_9FIRM</name>
<dbReference type="AlphaFoldDB" id="A0A415G2J9"/>
<protein>
    <submittedName>
        <fullName evidence="1">Uncharacterized protein</fullName>
    </submittedName>
</protein>
<comment type="caution">
    <text evidence="1">The sequence shown here is derived from an EMBL/GenBank/DDBJ whole genome shotgun (WGS) entry which is preliminary data.</text>
</comment>
<evidence type="ECO:0000313" key="2">
    <source>
        <dbReference type="Proteomes" id="UP000283497"/>
    </source>
</evidence>
<sequence length="100" mass="11636">MKSNDWRHKNVARYTPGNTKILYFFNCLLDGMHTKIKHICDFSRCGLNVRLQRSHPNLAPRPQICFIYLQEFCSLAAQKISWRDLGKRTGDVEVPGNEIL</sequence>
<organism evidence="1 2">
    <name type="scientific">Anaerobutyricum hallii</name>
    <dbReference type="NCBI Taxonomy" id="39488"/>
    <lineage>
        <taxon>Bacteria</taxon>
        <taxon>Bacillati</taxon>
        <taxon>Bacillota</taxon>
        <taxon>Clostridia</taxon>
        <taxon>Lachnospirales</taxon>
        <taxon>Lachnospiraceae</taxon>
        <taxon>Anaerobutyricum</taxon>
    </lineage>
</organism>
<proteinExistence type="predicted"/>
<evidence type="ECO:0000313" key="1">
    <source>
        <dbReference type="EMBL" id="RHK31609.1"/>
    </source>
</evidence>